<evidence type="ECO:0000313" key="7">
    <source>
        <dbReference type="Proteomes" id="UP000308768"/>
    </source>
</evidence>
<keyword evidence="7" id="KW-1185">Reference proteome</keyword>
<evidence type="ECO:0000256" key="3">
    <source>
        <dbReference type="ARBA" id="ARBA00022912"/>
    </source>
</evidence>
<accession>A0A4U0X1J4</accession>
<dbReference type="PANTHER" id="PTHR11717:SF7">
    <property type="entry name" value="LOW MOLECULAR WEIGHT PHOSPHOTYROSINE PROTEIN PHOSPHATASE"/>
    <property type="match status" value="1"/>
</dbReference>
<evidence type="ECO:0000256" key="1">
    <source>
        <dbReference type="ARBA" id="ARBA00011063"/>
    </source>
</evidence>
<dbReference type="PRINTS" id="PR00719">
    <property type="entry name" value="LMWPTPASE"/>
</dbReference>
<protein>
    <recommendedName>
        <fullName evidence="5">Phosphotyrosine protein phosphatase I domain-containing protein</fullName>
    </recommendedName>
</protein>
<dbReference type="Gene3D" id="1.20.120.1020">
    <property type="entry name" value="Prion-inhibition and propagation, HeLo domain"/>
    <property type="match status" value="2"/>
</dbReference>
<keyword evidence="3" id="KW-0904">Protein phosphatase</keyword>
<dbReference type="EMBL" id="NAJN01000760">
    <property type="protein sequence ID" value="TKA69056.1"/>
    <property type="molecule type" value="Genomic_DNA"/>
</dbReference>
<feature type="active site" evidence="4">
    <location>
        <position position="247"/>
    </location>
</feature>
<dbReference type="OrthoDB" id="20872at2759"/>
<dbReference type="STRING" id="331657.A0A4U0X1J4"/>
<proteinExistence type="inferred from homology"/>
<sequence>MAEAIGLALGAVGLLSVFSTCLEAFDLIDLGRSHGRDVTLLEQKFDNQRLNEPEIKERINKNLSCIALLLGDEGRLKRKYGLRQASQNQALTTARESTRAFQDSFAEFMRNVAKRQQQTSSAKVAKWAIRDRAKFEKLVEDIKDFIDGLDECTRFLDIRSIQRSLVERDIAALPDEVRKRVEDASSEYGDLVSNAAAEIRAQRVLGWSEQVQANGSEITTSASSFENLAMDDPVISVLFVDFGNSCRSPMAEAVFRRLTEDIPQIGTIDSAGVGGVTHLMRTDSRTVTTLYRHGIDSTRRYPRQIMPADLANFTYILTMDRYNLRTVKKLKLDWEDATQANILLFGQFGNVGSEEVMDP</sequence>
<dbReference type="Pfam" id="PF14479">
    <property type="entry name" value="HeLo"/>
    <property type="match status" value="1"/>
</dbReference>
<comment type="similarity">
    <text evidence="1">Belongs to the low molecular weight phosphotyrosine protein phosphatase family.</text>
</comment>
<dbReference type="AlphaFoldDB" id="A0A4U0X1J4"/>
<dbReference type="InterPro" id="IPR029498">
    <property type="entry name" value="HeLo_dom"/>
</dbReference>
<organism evidence="6 7">
    <name type="scientific">Cryomyces minteri</name>
    <dbReference type="NCBI Taxonomy" id="331657"/>
    <lineage>
        <taxon>Eukaryota</taxon>
        <taxon>Fungi</taxon>
        <taxon>Dikarya</taxon>
        <taxon>Ascomycota</taxon>
        <taxon>Pezizomycotina</taxon>
        <taxon>Dothideomycetes</taxon>
        <taxon>Dothideomycetes incertae sedis</taxon>
        <taxon>Cryomyces</taxon>
    </lineage>
</organism>
<dbReference type="SUPFAM" id="SSF52788">
    <property type="entry name" value="Phosphotyrosine protein phosphatases I"/>
    <property type="match status" value="1"/>
</dbReference>
<dbReference type="PANTHER" id="PTHR11717">
    <property type="entry name" value="LOW MOLECULAR WEIGHT PROTEIN TYROSINE PHOSPHATASE"/>
    <property type="match status" value="1"/>
</dbReference>
<name>A0A4U0X1J4_9PEZI</name>
<dbReference type="InterPro" id="IPR023485">
    <property type="entry name" value="Ptyr_pPase"/>
</dbReference>
<dbReference type="InterPro" id="IPR036196">
    <property type="entry name" value="Ptyr_pPase_sf"/>
</dbReference>
<dbReference type="GO" id="GO:0004725">
    <property type="term" value="F:protein tyrosine phosphatase activity"/>
    <property type="evidence" value="ECO:0007669"/>
    <property type="project" value="InterPro"/>
</dbReference>
<evidence type="ECO:0000256" key="2">
    <source>
        <dbReference type="ARBA" id="ARBA00022801"/>
    </source>
</evidence>
<feature type="active site" description="Proton donor" evidence="4">
    <location>
        <position position="358"/>
    </location>
</feature>
<evidence type="ECO:0000256" key="4">
    <source>
        <dbReference type="PIRSR" id="PIRSR617867-1"/>
    </source>
</evidence>
<gene>
    <name evidence="6" type="ORF">B0A49_12439</name>
</gene>
<keyword evidence="2" id="KW-0378">Hydrolase</keyword>
<dbReference type="InterPro" id="IPR038305">
    <property type="entry name" value="HeLo_sf"/>
</dbReference>
<feature type="domain" description="Phosphotyrosine protein phosphatase I" evidence="5">
    <location>
        <begin position="235"/>
        <end position="347"/>
    </location>
</feature>
<reference evidence="6 7" key="1">
    <citation type="submission" date="2017-03" db="EMBL/GenBank/DDBJ databases">
        <title>Genomes of endolithic fungi from Antarctica.</title>
        <authorList>
            <person name="Coleine C."/>
            <person name="Masonjones S."/>
            <person name="Stajich J.E."/>
        </authorList>
    </citation>
    <scope>NUCLEOTIDE SEQUENCE [LARGE SCALE GENOMIC DNA]</scope>
    <source>
        <strain evidence="6 7">CCFEE 5187</strain>
    </source>
</reference>
<dbReference type="InterPro" id="IPR017867">
    <property type="entry name" value="Tyr_phospatase_low_mol_wt"/>
</dbReference>
<evidence type="ECO:0000313" key="6">
    <source>
        <dbReference type="EMBL" id="TKA69056.1"/>
    </source>
</evidence>
<dbReference type="Pfam" id="PF01451">
    <property type="entry name" value="LMWPc"/>
    <property type="match status" value="1"/>
</dbReference>
<evidence type="ECO:0000259" key="5">
    <source>
        <dbReference type="SMART" id="SM00226"/>
    </source>
</evidence>
<dbReference type="SMART" id="SM00226">
    <property type="entry name" value="LMWPc"/>
    <property type="match status" value="1"/>
</dbReference>
<dbReference type="Proteomes" id="UP000308768">
    <property type="component" value="Unassembled WGS sequence"/>
</dbReference>
<dbReference type="Gene3D" id="3.40.50.2300">
    <property type="match status" value="1"/>
</dbReference>
<comment type="caution">
    <text evidence="6">The sequence shown here is derived from an EMBL/GenBank/DDBJ whole genome shotgun (WGS) entry which is preliminary data.</text>
</comment>
<dbReference type="InterPro" id="IPR050438">
    <property type="entry name" value="LMW_PTPase"/>
</dbReference>